<feature type="compositionally biased region" description="Polar residues" evidence="1">
    <location>
        <begin position="57"/>
        <end position="73"/>
    </location>
</feature>
<reference evidence="2" key="1">
    <citation type="submission" date="2023-10" db="EMBL/GenBank/DDBJ databases">
        <title>Genome assembly of Pristionchus species.</title>
        <authorList>
            <person name="Yoshida K."/>
            <person name="Sommer R.J."/>
        </authorList>
    </citation>
    <scope>NUCLEOTIDE SEQUENCE</scope>
    <source>
        <strain evidence="2">RS5133</strain>
    </source>
</reference>
<keyword evidence="3" id="KW-1185">Reference proteome</keyword>
<evidence type="ECO:0000256" key="1">
    <source>
        <dbReference type="SAM" id="MobiDB-lite"/>
    </source>
</evidence>
<gene>
    <name evidence="2" type="ORF">PFISCL1PPCAC_23152</name>
</gene>
<sequence>QEFVSTHWPLDNSPRGSLDETAEMFPKVNSLLNDIDRWDPHLKMNSNDMTPFRTPSKKSNTSFHSFISQQTPQGRYHPYRTNVASHSELSPNNPFRYMSSGDTSPQSPPLHEQSSTNPFLMHSDSASSFDDLHRINTPSQKVSSFHSPFHPSSSKSTCMEPLATSIPLHTDSANVATFRNSTSPLFPIPDTILSHETSLSQLFKGHCMERKLIAAVSRPNGMSSPEIRITFVNIIKDYLIENRCPLATEFVRPFFVKLVSQHPHVAPDDYIHNSQSFLLKAISNKKQSQVKKGKMNLRPYRKRNDKSLRIHSFRKITIEQVSTICPQYFSDISIVRDDFVEMISSEKNPNMLGYDIEDGWLVRAADHCEANIDETRLQQLVDSTSGDPVLRRLVPILDVLDNMHKRRTAHSRARHRLIFQSFTFNDPDSAVASLHASGFTAPMLFRVAGTPSFYIHIQGRAVQSPTSFGDSILTLIGYVYCLNLEYPPNTHDFYCLIENCISMRKGVKNAYGRMLYNALINSE</sequence>
<protein>
    <submittedName>
        <fullName evidence="2">Uncharacterized protein</fullName>
    </submittedName>
</protein>
<feature type="non-terminal residue" evidence="2">
    <location>
        <position position="1"/>
    </location>
</feature>
<proteinExistence type="predicted"/>
<name>A0AAV5WMM5_9BILA</name>
<feature type="region of interest" description="Disordered" evidence="1">
    <location>
        <begin position="46"/>
        <end position="121"/>
    </location>
</feature>
<dbReference type="Proteomes" id="UP001432322">
    <property type="component" value="Unassembled WGS sequence"/>
</dbReference>
<comment type="caution">
    <text evidence="2">The sequence shown here is derived from an EMBL/GenBank/DDBJ whole genome shotgun (WGS) entry which is preliminary data.</text>
</comment>
<evidence type="ECO:0000313" key="2">
    <source>
        <dbReference type="EMBL" id="GMT31855.1"/>
    </source>
</evidence>
<dbReference type="AlphaFoldDB" id="A0AAV5WMM5"/>
<dbReference type="EMBL" id="BTSY01000006">
    <property type="protein sequence ID" value="GMT31855.1"/>
    <property type="molecule type" value="Genomic_DNA"/>
</dbReference>
<accession>A0AAV5WMM5</accession>
<feature type="compositionally biased region" description="Polar residues" evidence="1">
    <location>
        <begin position="82"/>
        <end position="93"/>
    </location>
</feature>
<organism evidence="2 3">
    <name type="scientific">Pristionchus fissidentatus</name>
    <dbReference type="NCBI Taxonomy" id="1538716"/>
    <lineage>
        <taxon>Eukaryota</taxon>
        <taxon>Metazoa</taxon>
        <taxon>Ecdysozoa</taxon>
        <taxon>Nematoda</taxon>
        <taxon>Chromadorea</taxon>
        <taxon>Rhabditida</taxon>
        <taxon>Rhabditina</taxon>
        <taxon>Diplogasteromorpha</taxon>
        <taxon>Diplogasteroidea</taxon>
        <taxon>Neodiplogasteridae</taxon>
        <taxon>Pristionchus</taxon>
    </lineage>
</organism>
<evidence type="ECO:0000313" key="3">
    <source>
        <dbReference type="Proteomes" id="UP001432322"/>
    </source>
</evidence>
<feature type="compositionally biased region" description="Polar residues" evidence="1">
    <location>
        <begin position="112"/>
        <end position="121"/>
    </location>
</feature>